<evidence type="ECO:0000256" key="2">
    <source>
        <dbReference type="ARBA" id="ARBA00008825"/>
    </source>
</evidence>
<reference evidence="9" key="5">
    <citation type="journal article" date="2021" name="G3 (Bethesda)">
        <title>Aegilops tauschii genome assembly Aet v5.0 features greater sequence contiguity and improved annotation.</title>
        <authorList>
            <person name="Wang L."/>
            <person name="Zhu T."/>
            <person name="Rodriguez J.C."/>
            <person name="Deal K.R."/>
            <person name="Dubcovsky J."/>
            <person name="McGuire P.E."/>
            <person name="Lux T."/>
            <person name="Spannagl M."/>
            <person name="Mayer K.F.X."/>
            <person name="Baldrich P."/>
            <person name="Meyers B.C."/>
            <person name="Huo N."/>
            <person name="Gu Y.Q."/>
            <person name="Zhou H."/>
            <person name="Devos K.M."/>
            <person name="Bennetzen J.L."/>
            <person name="Unver T."/>
            <person name="Budak H."/>
            <person name="Gulick P.J."/>
            <person name="Galiba G."/>
            <person name="Kalapos B."/>
            <person name="Nelson D.R."/>
            <person name="Li P."/>
            <person name="You F.M."/>
            <person name="Luo M.C."/>
            <person name="Dvorak J."/>
        </authorList>
    </citation>
    <scope>NUCLEOTIDE SEQUENCE [LARGE SCALE GENOMIC DNA]</scope>
    <source>
        <strain evidence="9">cv. AL8/78</strain>
    </source>
</reference>
<proteinExistence type="inferred from homology"/>
<evidence type="ECO:0000256" key="1">
    <source>
        <dbReference type="ARBA" id="ARBA00004245"/>
    </source>
</evidence>
<evidence type="ECO:0000256" key="6">
    <source>
        <dbReference type="ARBA" id="ARBA00023212"/>
    </source>
</evidence>
<dbReference type="Gramene" id="AET7Gv20511200.14">
    <property type="protein sequence ID" value="AET7Gv20511200.14"/>
    <property type="gene ID" value="AET7Gv20511200"/>
</dbReference>
<feature type="compositionally biased region" description="Basic residues" evidence="8">
    <location>
        <begin position="1"/>
        <end position="11"/>
    </location>
</feature>
<reference evidence="9" key="3">
    <citation type="journal article" date="2017" name="Nature">
        <title>Genome sequence of the progenitor of the wheat D genome Aegilops tauschii.</title>
        <authorList>
            <person name="Luo M.C."/>
            <person name="Gu Y.Q."/>
            <person name="Puiu D."/>
            <person name="Wang H."/>
            <person name="Twardziok S.O."/>
            <person name="Deal K.R."/>
            <person name="Huo N."/>
            <person name="Zhu T."/>
            <person name="Wang L."/>
            <person name="Wang Y."/>
            <person name="McGuire P.E."/>
            <person name="Liu S."/>
            <person name="Long H."/>
            <person name="Ramasamy R.K."/>
            <person name="Rodriguez J.C."/>
            <person name="Van S.L."/>
            <person name="Yuan L."/>
            <person name="Wang Z."/>
            <person name="Xia Z."/>
            <person name="Xiao L."/>
            <person name="Anderson O.D."/>
            <person name="Ouyang S."/>
            <person name="Liang Y."/>
            <person name="Zimin A.V."/>
            <person name="Pertea G."/>
            <person name="Qi P."/>
            <person name="Bennetzen J.L."/>
            <person name="Dai X."/>
            <person name="Dawson M.W."/>
            <person name="Muller H.G."/>
            <person name="Kugler K."/>
            <person name="Rivarola-Duarte L."/>
            <person name="Spannagl M."/>
            <person name="Mayer K.F.X."/>
            <person name="Lu F.H."/>
            <person name="Bevan M.W."/>
            <person name="Leroy P."/>
            <person name="Li P."/>
            <person name="You F.M."/>
            <person name="Sun Q."/>
            <person name="Liu Z."/>
            <person name="Lyons E."/>
            <person name="Wicker T."/>
            <person name="Salzberg S.L."/>
            <person name="Devos K.M."/>
            <person name="Dvorak J."/>
        </authorList>
    </citation>
    <scope>NUCLEOTIDE SEQUENCE [LARGE SCALE GENOMIC DNA]</scope>
    <source>
        <strain evidence="9">cv. AL8/78</strain>
    </source>
</reference>
<evidence type="ECO:0000256" key="5">
    <source>
        <dbReference type="ARBA" id="ARBA00023054"/>
    </source>
</evidence>
<feature type="coiled-coil region" evidence="7">
    <location>
        <begin position="214"/>
        <end position="352"/>
    </location>
</feature>
<evidence type="ECO:0000256" key="4">
    <source>
        <dbReference type="ARBA" id="ARBA00022701"/>
    </source>
</evidence>
<evidence type="ECO:0000256" key="3">
    <source>
        <dbReference type="ARBA" id="ARBA00022490"/>
    </source>
</evidence>
<evidence type="ECO:0000256" key="7">
    <source>
        <dbReference type="SAM" id="Coils"/>
    </source>
</evidence>
<dbReference type="Pfam" id="PF07058">
    <property type="entry name" value="MAP70"/>
    <property type="match status" value="1"/>
</dbReference>
<feature type="compositionally biased region" description="Low complexity" evidence="8">
    <location>
        <begin position="115"/>
        <end position="126"/>
    </location>
</feature>
<protein>
    <recommendedName>
        <fullName evidence="11">Microtubule-associated protein 70-2</fullName>
    </recommendedName>
</protein>
<dbReference type="InterPro" id="IPR009768">
    <property type="entry name" value="MAP70"/>
</dbReference>
<evidence type="ECO:0000313" key="9">
    <source>
        <dbReference type="EnsemblPlants" id="AET7Gv20511200.14"/>
    </source>
</evidence>
<evidence type="ECO:0000313" key="10">
    <source>
        <dbReference type="Proteomes" id="UP000015105"/>
    </source>
</evidence>
<reference evidence="10" key="2">
    <citation type="journal article" date="2017" name="Nat. Plants">
        <title>The Aegilops tauschii genome reveals multiple impacts of transposons.</title>
        <authorList>
            <person name="Zhao G."/>
            <person name="Zou C."/>
            <person name="Li K."/>
            <person name="Wang K."/>
            <person name="Li T."/>
            <person name="Gao L."/>
            <person name="Zhang X."/>
            <person name="Wang H."/>
            <person name="Yang Z."/>
            <person name="Liu X."/>
            <person name="Jiang W."/>
            <person name="Mao L."/>
            <person name="Kong X."/>
            <person name="Jiao Y."/>
            <person name="Jia J."/>
        </authorList>
    </citation>
    <scope>NUCLEOTIDE SEQUENCE [LARGE SCALE GENOMIC DNA]</scope>
    <source>
        <strain evidence="10">cv. AL8/78</strain>
    </source>
</reference>
<feature type="region of interest" description="Disordered" evidence="8">
    <location>
        <begin position="1"/>
        <end position="141"/>
    </location>
</feature>
<dbReference type="GO" id="GO:0005874">
    <property type="term" value="C:microtubule"/>
    <property type="evidence" value="ECO:0007669"/>
    <property type="project" value="UniProtKB-KW"/>
</dbReference>
<dbReference type="GO" id="GO:0008017">
    <property type="term" value="F:microtubule binding"/>
    <property type="evidence" value="ECO:0007669"/>
    <property type="project" value="InterPro"/>
</dbReference>
<dbReference type="GO" id="GO:0007010">
    <property type="term" value="P:cytoskeleton organization"/>
    <property type="evidence" value="ECO:0007669"/>
    <property type="project" value="InterPro"/>
</dbReference>
<keyword evidence="5 7" id="KW-0175">Coiled coil</keyword>
<dbReference type="EnsemblPlants" id="AET7Gv20511200.14">
    <property type="protein sequence ID" value="AET7Gv20511200.14"/>
    <property type="gene ID" value="AET7Gv20511200"/>
</dbReference>
<keyword evidence="3" id="KW-0963">Cytoplasm</keyword>
<accession>A0A453R9U1</accession>
<evidence type="ECO:0008006" key="11">
    <source>
        <dbReference type="Google" id="ProtNLM"/>
    </source>
</evidence>
<comment type="similarity">
    <text evidence="2">Belongs to the MAP70 family.</text>
</comment>
<dbReference type="PANTHER" id="PTHR31246:SF4">
    <property type="entry name" value="MICROTUBULE-ASSOCIATED PROTEIN 70-3"/>
    <property type="match status" value="1"/>
</dbReference>
<dbReference type="AlphaFoldDB" id="A0A453R9U1"/>
<reference evidence="9" key="4">
    <citation type="submission" date="2019-03" db="UniProtKB">
        <authorList>
            <consortium name="EnsemblPlants"/>
        </authorList>
    </citation>
    <scope>IDENTIFICATION</scope>
</reference>
<keyword evidence="4" id="KW-0493">Microtubule</keyword>
<comment type="subcellular location">
    <subcellularLocation>
        <location evidence="1">Cytoplasm</location>
        <location evidence="1">Cytoskeleton</location>
    </subcellularLocation>
</comment>
<dbReference type="PANTHER" id="PTHR31246">
    <property type="entry name" value="MICROTUBULE-ASSOCIATED PROTEIN 70-2"/>
    <property type="match status" value="1"/>
</dbReference>
<organism evidence="9 10">
    <name type="scientific">Aegilops tauschii subsp. strangulata</name>
    <name type="common">Goatgrass</name>
    <dbReference type="NCBI Taxonomy" id="200361"/>
    <lineage>
        <taxon>Eukaryota</taxon>
        <taxon>Viridiplantae</taxon>
        <taxon>Streptophyta</taxon>
        <taxon>Embryophyta</taxon>
        <taxon>Tracheophyta</taxon>
        <taxon>Spermatophyta</taxon>
        <taxon>Magnoliopsida</taxon>
        <taxon>Liliopsida</taxon>
        <taxon>Poales</taxon>
        <taxon>Poaceae</taxon>
        <taxon>BOP clade</taxon>
        <taxon>Pooideae</taxon>
        <taxon>Triticodae</taxon>
        <taxon>Triticeae</taxon>
        <taxon>Triticinae</taxon>
        <taxon>Aegilops</taxon>
    </lineage>
</organism>
<sequence length="386" mass="43014">RGGRRSKRRSSARVSPIPARDRGAPGARHLGRGRLAGAAGRGLPPTRGARRTLHAGAARRGSDLRWPTAARRGMRRRPGASRGGGARCGPASTPTSSWRSCTARIPSGSSSPALRTSSGTRSGSSGRRTRRCGRCGCPRGRGRRPWRRLTDELERMDEKLKLTEYHLDNKNLEVKKINDEKKAAMAAQFAAEATLRRVHAAQKDDDMPPIEAILAPLEAELKLSRQEIAKLQEDNRALDRLTKQKEAALLEAERTVQIAMAKAAMVDDLQNKNQDLMKQIEICHEENKILDKLHRQKVAEVEKLSQTVRELEESVLAGGAAANAVRDYQRKVQEMNDERKTLDRELARAKVTANRVAVVVANEWKDSNDKVMPVKQWLEERRFMQG</sequence>
<keyword evidence="6" id="KW-0206">Cytoskeleton</keyword>
<evidence type="ECO:0000256" key="8">
    <source>
        <dbReference type="SAM" id="MobiDB-lite"/>
    </source>
</evidence>
<name>A0A453R9U1_AEGTS</name>
<dbReference type="Proteomes" id="UP000015105">
    <property type="component" value="Chromosome 7D"/>
</dbReference>
<feature type="compositionally biased region" description="Low complexity" evidence="8">
    <location>
        <begin position="24"/>
        <end position="47"/>
    </location>
</feature>
<reference evidence="10" key="1">
    <citation type="journal article" date="2014" name="Science">
        <title>Ancient hybridizations among the ancestral genomes of bread wheat.</title>
        <authorList>
            <consortium name="International Wheat Genome Sequencing Consortium,"/>
            <person name="Marcussen T."/>
            <person name="Sandve S.R."/>
            <person name="Heier L."/>
            <person name="Spannagl M."/>
            <person name="Pfeifer M."/>
            <person name="Jakobsen K.S."/>
            <person name="Wulff B.B."/>
            <person name="Steuernagel B."/>
            <person name="Mayer K.F."/>
            <person name="Olsen O.A."/>
        </authorList>
    </citation>
    <scope>NUCLEOTIDE SEQUENCE [LARGE SCALE GENOMIC DNA]</scope>
    <source>
        <strain evidence="10">cv. AL8/78</strain>
    </source>
</reference>
<keyword evidence="10" id="KW-1185">Reference proteome</keyword>